<evidence type="ECO:0000256" key="1">
    <source>
        <dbReference type="SAM" id="MobiDB-lite"/>
    </source>
</evidence>
<evidence type="ECO:0000313" key="3">
    <source>
        <dbReference type="EMBL" id="GAA0531568.1"/>
    </source>
</evidence>
<comment type="caution">
    <text evidence="3">The sequence shown here is derived from an EMBL/GenBank/DDBJ whole genome shotgun (WGS) entry which is preliminary data.</text>
</comment>
<reference evidence="4" key="1">
    <citation type="journal article" date="2019" name="Int. J. Syst. Evol. Microbiol.">
        <title>The Global Catalogue of Microorganisms (GCM) 10K type strain sequencing project: providing services to taxonomists for standard genome sequencing and annotation.</title>
        <authorList>
            <consortium name="The Broad Institute Genomics Platform"/>
            <consortium name="The Broad Institute Genome Sequencing Center for Infectious Disease"/>
            <person name="Wu L."/>
            <person name="Ma J."/>
        </authorList>
    </citation>
    <scope>NUCLEOTIDE SEQUENCE [LARGE SCALE GENOMIC DNA]</scope>
    <source>
        <strain evidence="4">JCM 10303</strain>
    </source>
</reference>
<sequence length="108" mass="11298">MALALRHLVAAGPVAPIGSLNRPHVTRPAGPVTPRPAGGPGPPATWPIRPAPSDSDSEYRKTQDHQEVHEMFTTLLTVAGTVLAVGVLLLMAASSVLPDLSESSRARH</sequence>
<dbReference type="Proteomes" id="UP001500729">
    <property type="component" value="Unassembled WGS sequence"/>
</dbReference>
<feature type="transmembrane region" description="Helical" evidence="2">
    <location>
        <begin position="75"/>
        <end position="97"/>
    </location>
</feature>
<organism evidence="3 4">
    <name type="scientific">Saccharopolyspora erythraea</name>
    <name type="common">Streptomyces erythraeus</name>
    <dbReference type="NCBI Taxonomy" id="1836"/>
    <lineage>
        <taxon>Bacteria</taxon>
        <taxon>Bacillati</taxon>
        <taxon>Actinomycetota</taxon>
        <taxon>Actinomycetes</taxon>
        <taxon>Pseudonocardiales</taxon>
        <taxon>Pseudonocardiaceae</taxon>
        <taxon>Saccharopolyspora</taxon>
    </lineage>
</organism>
<keyword evidence="2" id="KW-0472">Membrane</keyword>
<evidence type="ECO:0000313" key="4">
    <source>
        <dbReference type="Proteomes" id="UP001500729"/>
    </source>
</evidence>
<gene>
    <name evidence="3" type="ORF">GCM10009533_33420</name>
</gene>
<feature type="region of interest" description="Disordered" evidence="1">
    <location>
        <begin position="15"/>
        <end position="65"/>
    </location>
</feature>
<protein>
    <submittedName>
        <fullName evidence="3">Uncharacterized protein</fullName>
    </submittedName>
</protein>
<keyword evidence="4" id="KW-1185">Reference proteome</keyword>
<dbReference type="EMBL" id="BAAAGS010000020">
    <property type="protein sequence ID" value="GAA0531568.1"/>
    <property type="molecule type" value="Genomic_DNA"/>
</dbReference>
<evidence type="ECO:0000256" key="2">
    <source>
        <dbReference type="SAM" id="Phobius"/>
    </source>
</evidence>
<keyword evidence="2" id="KW-0812">Transmembrane</keyword>
<name>A0ABP3MZS9_SACER</name>
<feature type="compositionally biased region" description="Pro residues" evidence="1">
    <location>
        <begin position="31"/>
        <end position="45"/>
    </location>
</feature>
<keyword evidence="2" id="KW-1133">Transmembrane helix</keyword>
<accession>A0ABP3MZS9</accession>
<proteinExistence type="predicted"/>